<evidence type="ECO:0000256" key="1">
    <source>
        <dbReference type="SAM" id="MobiDB-lite"/>
    </source>
</evidence>
<dbReference type="PANTHER" id="PTHR44329:SF140">
    <property type="entry name" value="INACTIVE PROTEIN TYROSINE KINASE PTKL"/>
    <property type="match status" value="1"/>
</dbReference>
<dbReference type="EMBL" id="LN835299">
    <property type="protein sequence ID" value="CRG98733.1"/>
    <property type="molecule type" value="Genomic_DNA"/>
</dbReference>
<dbReference type="RefSeq" id="XP_028531742.1">
    <property type="nucleotide sequence ID" value="XM_028680224.1"/>
</dbReference>
<proteinExistence type="predicted"/>
<dbReference type="Proteomes" id="UP000220158">
    <property type="component" value="Chromosome 4"/>
</dbReference>
<protein>
    <submittedName>
        <fullName evidence="4">Tyrosine kinase-like protein, putative</fullName>
    </submittedName>
</protein>
<dbReference type="InterPro" id="IPR013761">
    <property type="entry name" value="SAM/pointed_sf"/>
</dbReference>
<feature type="region of interest" description="Disordered" evidence="1">
    <location>
        <begin position="563"/>
        <end position="597"/>
    </location>
</feature>
<feature type="region of interest" description="Disordered" evidence="1">
    <location>
        <begin position="626"/>
        <end position="649"/>
    </location>
</feature>
<dbReference type="SUPFAM" id="SSF56112">
    <property type="entry name" value="Protein kinase-like (PK-like)"/>
    <property type="match status" value="1"/>
</dbReference>
<dbReference type="Gene3D" id="1.10.510.10">
    <property type="entry name" value="Transferase(Phosphotransferase) domain 1"/>
    <property type="match status" value="1"/>
</dbReference>
<name>A0A1J1H246_PLARL</name>
<dbReference type="InterPro" id="IPR008271">
    <property type="entry name" value="Ser/Thr_kinase_AS"/>
</dbReference>
<evidence type="ECO:0000259" key="2">
    <source>
        <dbReference type="PROSITE" id="PS50011"/>
    </source>
</evidence>
<gene>
    <name evidence="4" type="primary">TKL1</name>
    <name evidence="4" type="ORF">PRELSG_0408300</name>
</gene>
<dbReference type="PROSITE" id="PS50011">
    <property type="entry name" value="PROTEIN_KINASE_DOM"/>
    <property type="match status" value="1"/>
</dbReference>
<dbReference type="PANTHER" id="PTHR44329">
    <property type="entry name" value="SERINE/THREONINE-PROTEIN KINASE TNNI3K-RELATED"/>
    <property type="match status" value="1"/>
</dbReference>
<dbReference type="SMART" id="SM00220">
    <property type="entry name" value="S_TKc"/>
    <property type="match status" value="1"/>
</dbReference>
<dbReference type="SUPFAM" id="SSF47769">
    <property type="entry name" value="SAM/Pointed domain"/>
    <property type="match status" value="1"/>
</dbReference>
<dbReference type="GeneID" id="39734833"/>
<dbReference type="Gene3D" id="1.10.150.50">
    <property type="entry name" value="Transcription Factor, Ets-1"/>
    <property type="match status" value="1"/>
</dbReference>
<evidence type="ECO:0000313" key="5">
    <source>
        <dbReference type="Proteomes" id="UP000220158"/>
    </source>
</evidence>
<dbReference type="InterPro" id="IPR051681">
    <property type="entry name" value="Ser/Thr_Kinases-Pseudokinases"/>
</dbReference>
<dbReference type="InterPro" id="IPR011009">
    <property type="entry name" value="Kinase-like_dom_sf"/>
</dbReference>
<accession>A0A1J1H246</accession>
<dbReference type="PROSITE" id="PS50105">
    <property type="entry name" value="SAM_DOMAIN"/>
    <property type="match status" value="1"/>
</dbReference>
<dbReference type="GO" id="GO:0004674">
    <property type="term" value="F:protein serine/threonine kinase activity"/>
    <property type="evidence" value="ECO:0007669"/>
    <property type="project" value="TreeGrafter"/>
</dbReference>
<reference evidence="4 5" key="1">
    <citation type="submission" date="2015-04" db="EMBL/GenBank/DDBJ databases">
        <authorList>
            <consortium name="Pathogen Informatics"/>
        </authorList>
    </citation>
    <scope>NUCLEOTIDE SEQUENCE [LARGE SCALE GENOMIC DNA]</scope>
    <source>
        <strain evidence="4 5">SGS1</strain>
    </source>
</reference>
<feature type="compositionally biased region" description="Basic and acidic residues" evidence="1">
    <location>
        <begin position="630"/>
        <end position="647"/>
    </location>
</feature>
<dbReference type="GO" id="GO:0005524">
    <property type="term" value="F:ATP binding"/>
    <property type="evidence" value="ECO:0007669"/>
    <property type="project" value="InterPro"/>
</dbReference>
<dbReference type="InterPro" id="IPR000719">
    <property type="entry name" value="Prot_kinase_dom"/>
</dbReference>
<feature type="compositionally biased region" description="Low complexity" evidence="1">
    <location>
        <begin position="563"/>
        <end position="587"/>
    </location>
</feature>
<dbReference type="KEGG" id="prel:PRELSG_0408300"/>
<keyword evidence="5" id="KW-1185">Reference proteome</keyword>
<evidence type="ECO:0000259" key="3">
    <source>
        <dbReference type="PROSITE" id="PS50105"/>
    </source>
</evidence>
<dbReference type="Pfam" id="PF00069">
    <property type="entry name" value="Pkinase"/>
    <property type="match status" value="1"/>
</dbReference>
<dbReference type="PROSITE" id="PS00108">
    <property type="entry name" value="PROTEIN_KINASE_ST"/>
    <property type="match status" value="1"/>
</dbReference>
<feature type="domain" description="SAM" evidence="3">
    <location>
        <begin position="739"/>
        <end position="803"/>
    </location>
</feature>
<dbReference type="OrthoDB" id="312720at2759"/>
<feature type="domain" description="Protein kinase" evidence="2">
    <location>
        <begin position="831"/>
        <end position="1091"/>
    </location>
</feature>
<keyword evidence="4" id="KW-0418">Kinase</keyword>
<sequence>MGKGTKIENSYIKTNKGVYIGRLENKKKNGWGIAINNNGNKYEGLFQNDEKHLFGSELLCCLYSHNYKYKKCKKSSEQENSEEEFEKGNICLHENRYIYIGNFKKGEKYGNGVLIDYNTYAMYNCIFLRNEIIYKDVLFSLVHNMHSKYEKWNSEYYYEKKSCKEECENNFFNFNKKREENMNYNQWNENKKKENDIYMFIENRYRYNIFSYSNFFKHTMKKIKNEDFVESFFDYKYRNCVYFGDINKKKKKKSNEIPLNRIKEKKKKNNKNIYDGTQNFINYENKKTCKSNSEILKDKNEIEINNYKKNDNNYFMNEPIKKFIDNISLNKGKEPIEKGKIIEQINNEIKGACHLLTNKKNNNIIKKYSKDYDESMNTNKHINNFCQNFKKINKDGTFDNSFFTEVSENIPTSKLNNPSNDIKGFGLKNEKKKMYKAREKEREKEEFLNDKTINIELNSDDKHNIKEVESEIKDELKSKFLSKEKIKTQTVLSNTENGNGLSDHLLSNKNKNIEKDKIGNLFQHSDKIALFQNKTNYVDVNNSKVNNKKNILSKKKSESIYNNNAYNNTTNSSSSSNTSSDDNININNEKKNYTNRINSGHMINTNSNIRNSESCSSSSSIILCDSTSNNEKKSPNNIKKKEKDNNKYNDSINTNTLTYNNIISSDNNSLFNINQNKEIIEKGEDNGTYNKCSKPEDNISLKLKNDKDMYKELQHLLPRFLRKEKKGKRLSCAQNCVYWSVFELNFFLFFIGIPKKILEIFIINQIDGYCLKYLEKKLLKKMGIFDKIIRKYILLAVQFLLRLREKYKYKKRSKKLNAKIDNHFTLKKKKIHFLNLIGRGGYSNVYRCFYGDNVLSNNDYFYIKYLINNIALKIFIDKKYTSEFFSELQILSTLRHPNVSLFLGGIKNPRGIALEYLRCGSIFDILHRHKVKIKIYDIIKMCKDITSFMCFLHYKGILHCDLKSSNILLSLSGEIKICDFGLSVQNPYQKPKFLGIVGTYQWTAPEVLRGEGYTQQADIYSFGVILWELLHRKIPFNDLKHPLDIIANVGYNNTELVINKSIPQKIRYILKRCLHRNKHKRKSFFFWSEYLDLLHKTQAIDIEENLNLFFG</sequence>
<keyword evidence="4" id="KW-0808">Transferase</keyword>
<evidence type="ECO:0000313" key="4">
    <source>
        <dbReference type="EMBL" id="CRG98733.1"/>
    </source>
</evidence>
<dbReference type="AlphaFoldDB" id="A0A1J1H246"/>
<dbReference type="Gene3D" id="3.30.200.20">
    <property type="entry name" value="Phosphorylase Kinase, domain 1"/>
    <property type="match status" value="1"/>
</dbReference>
<organism evidence="4 5">
    <name type="scientific">Plasmodium relictum</name>
    <dbReference type="NCBI Taxonomy" id="85471"/>
    <lineage>
        <taxon>Eukaryota</taxon>
        <taxon>Sar</taxon>
        <taxon>Alveolata</taxon>
        <taxon>Apicomplexa</taxon>
        <taxon>Aconoidasida</taxon>
        <taxon>Haemosporida</taxon>
        <taxon>Plasmodiidae</taxon>
        <taxon>Plasmodium</taxon>
        <taxon>Plasmodium (Haemamoeba)</taxon>
    </lineage>
</organism>
<dbReference type="OMA" id="IHHEKVY"/>
<dbReference type="VEuPathDB" id="PlasmoDB:PRELSG_0408300"/>
<dbReference type="InterPro" id="IPR001660">
    <property type="entry name" value="SAM"/>
</dbReference>